<dbReference type="Proteomes" id="UP001595851">
    <property type="component" value="Unassembled WGS sequence"/>
</dbReference>
<dbReference type="EMBL" id="JBHSBI010000001">
    <property type="protein sequence ID" value="MFC4005718.1"/>
    <property type="molecule type" value="Genomic_DNA"/>
</dbReference>
<keyword evidence="3" id="KW-1185">Reference proteome</keyword>
<proteinExistence type="predicted"/>
<evidence type="ECO:0000256" key="1">
    <source>
        <dbReference type="SAM" id="MobiDB-lite"/>
    </source>
</evidence>
<evidence type="ECO:0000313" key="2">
    <source>
        <dbReference type="EMBL" id="MFC4005718.1"/>
    </source>
</evidence>
<feature type="compositionally biased region" description="Basic and acidic residues" evidence="1">
    <location>
        <begin position="426"/>
        <end position="442"/>
    </location>
</feature>
<protein>
    <submittedName>
        <fullName evidence="2">Uncharacterized protein</fullName>
    </submittedName>
</protein>
<evidence type="ECO:0000313" key="3">
    <source>
        <dbReference type="Proteomes" id="UP001595851"/>
    </source>
</evidence>
<organism evidence="2 3">
    <name type="scientific">Nonomuraea purpurea</name>
    <dbReference type="NCBI Taxonomy" id="1849276"/>
    <lineage>
        <taxon>Bacteria</taxon>
        <taxon>Bacillati</taxon>
        <taxon>Actinomycetota</taxon>
        <taxon>Actinomycetes</taxon>
        <taxon>Streptosporangiales</taxon>
        <taxon>Streptosporangiaceae</taxon>
        <taxon>Nonomuraea</taxon>
    </lineage>
</organism>
<name>A0ABV8FVT0_9ACTN</name>
<feature type="region of interest" description="Disordered" evidence="1">
    <location>
        <begin position="419"/>
        <end position="442"/>
    </location>
</feature>
<reference evidence="3" key="1">
    <citation type="journal article" date="2019" name="Int. J. Syst. Evol. Microbiol.">
        <title>The Global Catalogue of Microorganisms (GCM) 10K type strain sequencing project: providing services to taxonomists for standard genome sequencing and annotation.</title>
        <authorList>
            <consortium name="The Broad Institute Genomics Platform"/>
            <consortium name="The Broad Institute Genome Sequencing Center for Infectious Disease"/>
            <person name="Wu L."/>
            <person name="Ma J."/>
        </authorList>
    </citation>
    <scope>NUCLEOTIDE SEQUENCE [LARGE SCALE GENOMIC DNA]</scope>
    <source>
        <strain evidence="3">TBRC 1276</strain>
    </source>
</reference>
<dbReference type="RefSeq" id="WP_379525898.1">
    <property type="nucleotide sequence ID" value="NZ_JBHSBI010000001.1"/>
</dbReference>
<accession>A0ABV8FVT0</accession>
<comment type="caution">
    <text evidence="2">The sequence shown here is derived from an EMBL/GenBank/DDBJ whole genome shotgun (WGS) entry which is preliminary data.</text>
</comment>
<gene>
    <name evidence="2" type="ORF">ACFOY2_00690</name>
</gene>
<sequence length="442" mass="48849">MARGVGREKVRELLGLAVWEVELAVETGLLRRLPDRTFDPVSVNAAQTDAERFRRMLAAEHRCNVSQAAARLGVSAERFKQIAAGLAPVAVEEIRKYGRTLVVRYYRAADVDALADLAHADAELRAAARAYSRSEAARKAAGTRRLNLERAKTARAEVEAAKPAPDGDPVQVLVWTAALMEAAGIWPGPVKRLRLIADPLVPPLVATLRAARLPRADLEAMLTGLLTRATELIGLLVPPAAAERELGVPIDLMPTDLPRFGDHLFSRLLHELLSAPPLWLLQARADQELRQAAHAETHRAAAEASRRRQAERAVVEAADRAASRLSNATVAELFGLPAEVIRLLRPKSGRWSAQHVEHLLRNRPPWLRTESAARAEADRRRRAADDRPARLAARRLSWRRRWAEVLGVPLEQVSQAIGRPTPRAIEAVRRESPDWARRPSSS</sequence>